<dbReference type="AlphaFoldDB" id="A0A267E558"/>
<evidence type="ECO:0000256" key="1">
    <source>
        <dbReference type="PROSITE-ProRule" id="PRU00221"/>
    </source>
</evidence>
<dbReference type="PANTHER" id="PTHR22874:SF1">
    <property type="entry name" value="ACTIVATING MOLECULE IN BECN1-REGULATED AUTOPHAGY PROTEIN 1"/>
    <property type="match status" value="1"/>
</dbReference>
<keyword evidence="1" id="KW-0853">WD repeat</keyword>
<feature type="repeat" description="WD" evidence="1">
    <location>
        <begin position="119"/>
        <end position="161"/>
    </location>
</feature>
<dbReference type="PROSITE" id="PS50082">
    <property type="entry name" value="WD_REPEATS_2"/>
    <property type="match status" value="1"/>
</dbReference>
<comment type="caution">
    <text evidence="3">The sequence shown here is derived from an EMBL/GenBank/DDBJ whole genome shotgun (WGS) entry which is preliminary data.</text>
</comment>
<dbReference type="Pfam" id="PF00400">
    <property type="entry name" value="WD40"/>
    <property type="match status" value="2"/>
</dbReference>
<dbReference type="STRING" id="282301.A0A267E558"/>
<organism evidence="3 4">
    <name type="scientific">Macrostomum lignano</name>
    <dbReference type="NCBI Taxonomy" id="282301"/>
    <lineage>
        <taxon>Eukaryota</taxon>
        <taxon>Metazoa</taxon>
        <taxon>Spiralia</taxon>
        <taxon>Lophotrochozoa</taxon>
        <taxon>Platyhelminthes</taxon>
        <taxon>Rhabditophora</taxon>
        <taxon>Macrostomorpha</taxon>
        <taxon>Macrostomida</taxon>
        <taxon>Macrostomidae</taxon>
        <taxon>Macrostomum</taxon>
    </lineage>
</organism>
<dbReference type="InterPro" id="IPR052596">
    <property type="entry name" value="AMBRA1_autophagy"/>
</dbReference>
<accession>A0A267E558</accession>
<reference evidence="3 4" key="1">
    <citation type="submission" date="2017-06" db="EMBL/GenBank/DDBJ databases">
        <title>A platform for efficient transgenesis in Macrostomum lignano, a flatworm model organism for stem cell research.</title>
        <authorList>
            <person name="Berezikov E."/>
        </authorList>
    </citation>
    <scope>NUCLEOTIDE SEQUENCE [LARGE SCALE GENOMIC DNA]</scope>
    <source>
        <strain evidence="3">DV1</strain>
        <tissue evidence="3">Whole organism</tissue>
    </source>
</reference>
<protein>
    <submittedName>
        <fullName evidence="3">Uncharacterized protein</fullName>
    </submittedName>
</protein>
<dbReference type="Proteomes" id="UP000215902">
    <property type="component" value="Unassembled WGS sequence"/>
</dbReference>
<evidence type="ECO:0000313" key="3">
    <source>
        <dbReference type="EMBL" id="PAA56027.1"/>
    </source>
</evidence>
<dbReference type="Gene3D" id="2.130.10.10">
    <property type="entry name" value="YVTN repeat-like/Quinoprotein amine dehydrogenase"/>
    <property type="match status" value="1"/>
</dbReference>
<evidence type="ECO:0000313" key="2">
    <source>
        <dbReference type="EMBL" id="PAA47092.1"/>
    </source>
</evidence>
<dbReference type="SUPFAM" id="SSF50978">
    <property type="entry name" value="WD40 repeat-like"/>
    <property type="match status" value="1"/>
</dbReference>
<proteinExistence type="predicted"/>
<dbReference type="SMART" id="SM00320">
    <property type="entry name" value="WD40"/>
    <property type="match status" value="2"/>
</dbReference>
<dbReference type="EMBL" id="NIVC01002674">
    <property type="protein sequence ID" value="PAA56027.1"/>
    <property type="molecule type" value="Genomic_DNA"/>
</dbReference>
<gene>
    <name evidence="3" type="ORF">BOX15_Mlig022190g1</name>
    <name evidence="2" type="ORF">BOX15_Mlig022190g2</name>
</gene>
<sequence length="805" mass="85686">MSAVTADELAESAALSAWELSHCDGFSLVRLLHQRQLGFNNRINCDRILKRLSESRSISSRHCQQVQLAEPASKRVVSLALSANQQWLAAAHTDHCIRVYSLSSTNSPTDNDRNIVQLLFGHQRLVWTLQWHPRLPHILASGCLGGDIRVWPVQQQQQPASGRPRLECDNSVGSGAAILKLSEVTMISSLAFHPGPSAEDRSLMAYATSTKVAFVNWLTGAPLFTWRFLASYSRVRWLKFDASDGGGRLFVASTNSPDDVPIPLVSMPTESTAAAAAAAAAAESRSRLVYEAVIAEVSRLYPPASSGVSSSTSCHQRQIEPDIVDLECHEQIQQQQQQTGATSRRIHNFASPDLITNVNSNNNDVAEENSNRATTAVSSSSGAIDTNRVRSSIAEVTCHVLERAHRLRYYGEADLASSGGEYDASLMRLANALAPQPRVDPASMRATLTDTGLLAIRRFARAAAMSATNSSSNSTSTASTSAAAAAAAAAAAGTSSTTSTSRRLLTQLSSAGSLSSASAIGAAYSDSSSQRNFANPALVVPAGSAAGSGAAGVGVNAGFREDTPFMRVRQRPVDHADYGVGPFEFAEAAASAGVDPILRAAIDRSLCQLIRNQGPTSWDRANTSKIRVWPLRRQGPVRTLVRHCYVLNDASIDLSSDGRLLATFISSASFPEKFIISVFSAVPGHSFGQLLYTRLHGQSANTLCFSPHSAKLLMVGYGQRPVFAVSRRQAVGCILSLCRPGQGERSTEVVCPVRVSTRPPAGNDAAADDPAMQSAVTAAVWLPGQLVGLVLATIGGKIYYLGPCS</sequence>
<dbReference type="InterPro" id="IPR001680">
    <property type="entry name" value="WD40_rpt"/>
</dbReference>
<dbReference type="OrthoDB" id="6363363at2759"/>
<keyword evidence="4" id="KW-1185">Reference proteome</keyword>
<dbReference type="InterPro" id="IPR015943">
    <property type="entry name" value="WD40/YVTN_repeat-like_dom_sf"/>
</dbReference>
<dbReference type="GO" id="GO:0000045">
    <property type="term" value="P:autophagosome assembly"/>
    <property type="evidence" value="ECO:0007669"/>
    <property type="project" value="TreeGrafter"/>
</dbReference>
<dbReference type="GO" id="GO:0080008">
    <property type="term" value="C:Cul4-RING E3 ubiquitin ligase complex"/>
    <property type="evidence" value="ECO:0007669"/>
    <property type="project" value="TreeGrafter"/>
</dbReference>
<evidence type="ECO:0000313" key="4">
    <source>
        <dbReference type="Proteomes" id="UP000215902"/>
    </source>
</evidence>
<name>A0A267E558_9PLAT</name>
<dbReference type="GO" id="GO:0000423">
    <property type="term" value="P:mitophagy"/>
    <property type="evidence" value="ECO:0007669"/>
    <property type="project" value="TreeGrafter"/>
</dbReference>
<dbReference type="GO" id="GO:1990756">
    <property type="term" value="F:ubiquitin-like ligase-substrate adaptor activity"/>
    <property type="evidence" value="ECO:0007669"/>
    <property type="project" value="TreeGrafter"/>
</dbReference>
<dbReference type="EMBL" id="NIVC01004579">
    <property type="protein sequence ID" value="PAA47092.1"/>
    <property type="molecule type" value="Genomic_DNA"/>
</dbReference>
<dbReference type="PANTHER" id="PTHR22874">
    <property type="entry name" value="ACTIVATING MOLECULE IN BECN1-REGULATED AUTOPHAGY PROTEIN 1"/>
    <property type="match status" value="1"/>
</dbReference>
<dbReference type="InterPro" id="IPR036322">
    <property type="entry name" value="WD40_repeat_dom_sf"/>
</dbReference>